<comment type="caution">
    <text evidence="2">The sequence shown here is derived from an EMBL/GenBank/DDBJ whole genome shotgun (WGS) entry which is preliminary data.</text>
</comment>
<proteinExistence type="predicted"/>
<feature type="chain" id="PRO_5045732670" evidence="1">
    <location>
        <begin position="30"/>
        <end position="170"/>
    </location>
</feature>
<sequence>MLLPHRSRSALTALAYTLAALLAASGTQAMTAPAHATGGAHQAVTQAANAQCVRQGQHNYPVEYYWKNIIGVRLGNGNISVTTSPSLWGGQITPGGTFTLTLRHQTAKWPWVVRSYTTTWDISSLLANATVVSQSGTGSISGNTLSITSPGSKTDPAAKVITFRVKPGTV</sequence>
<evidence type="ECO:0000256" key="1">
    <source>
        <dbReference type="SAM" id="SignalP"/>
    </source>
</evidence>
<reference evidence="3" key="1">
    <citation type="journal article" date="2019" name="Int. J. Syst. Evol. Microbiol.">
        <title>The Global Catalogue of Microorganisms (GCM) 10K type strain sequencing project: providing services to taxonomists for standard genome sequencing and annotation.</title>
        <authorList>
            <consortium name="The Broad Institute Genomics Platform"/>
            <consortium name="The Broad Institute Genome Sequencing Center for Infectious Disease"/>
            <person name="Wu L."/>
            <person name="Ma J."/>
        </authorList>
    </citation>
    <scope>NUCLEOTIDE SEQUENCE [LARGE SCALE GENOMIC DNA]</scope>
    <source>
        <strain evidence="3">CCUG 62974</strain>
    </source>
</reference>
<feature type="signal peptide" evidence="1">
    <location>
        <begin position="1"/>
        <end position="29"/>
    </location>
</feature>
<organism evidence="2 3">
    <name type="scientific">Streptosporangium algeriense</name>
    <dbReference type="NCBI Taxonomy" id="1682748"/>
    <lineage>
        <taxon>Bacteria</taxon>
        <taxon>Bacillati</taxon>
        <taxon>Actinomycetota</taxon>
        <taxon>Actinomycetes</taxon>
        <taxon>Streptosporangiales</taxon>
        <taxon>Streptosporangiaceae</taxon>
        <taxon>Streptosporangium</taxon>
    </lineage>
</organism>
<evidence type="ECO:0000313" key="2">
    <source>
        <dbReference type="EMBL" id="MFD0884735.1"/>
    </source>
</evidence>
<gene>
    <name evidence="2" type="ORF">ACFQ08_09270</name>
</gene>
<protein>
    <submittedName>
        <fullName evidence="2">Uncharacterized protein</fullName>
    </submittedName>
</protein>
<accession>A0ABW3DPL2</accession>
<name>A0ABW3DPL2_9ACTN</name>
<dbReference type="Proteomes" id="UP001597024">
    <property type="component" value="Unassembled WGS sequence"/>
</dbReference>
<evidence type="ECO:0000313" key="3">
    <source>
        <dbReference type="Proteomes" id="UP001597024"/>
    </source>
</evidence>
<keyword evidence="3" id="KW-1185">Reference proteome</keyword>
<dbReference type="EMBL" id="JBHTHX010000218">
    <property type="protein sequence ID" value="MFD0884735.1"/>
    <property type="molecule type" value="Genomic_DNA"/>
</dbReference>
<feature type="non-terminal residue" evidence="2">
    <location>
        <position position="170"/>
    </location>
</feature>
<keyword evidence="1" id="KW-0732">Signal</keyword>